<feature type="transmembrane region" description="Helical" evidence="5">
    <location>
        <begin position="66"/>
        <end position="87"/>
    </location>
</feature>
<feature type="transmembrane region" description="Helical" evidence="5">
    <location>
        <begin position="165"/>
        <end position="184"/>
    </location>
</feature>
<feature type="transmembrane region" description="Helical" evidence="5">
    <location>
        <begin position="279"/>
        <end position="298"/>
    </location>
</feature>
<evidence type="ECO:0000313" key="7">
    <source>
        <dbReference type="EMBL" id="AFZ66502.1"/>
    </source>
</evidence>
<protein>
    <submittedName>
        <fullName evidence="7">Lipid A core-O-antigen ligase-like enyme</fullName>
    </submittedName>
</protein>
<dbReference type="PANTHER" id="PTHR37422:SF13">
    <property type="entry name" value="LIPOPOLYSACCHARIDE BIOSYNTHESIS PROTEIN PA4999-RELATED"/>
    <property type="match status" value="1"/>
</dbReference>
<evidence type="ECO:0000256" key="2">
    <source>
        <dbReference type="ARBA" id="ARBA00022692"/>
    </source>
</evidence>
<comment type="subcellular location">
    <subcellularLocation>
        <location evidence="1">Membrane</location>
        <topology evidence="1">Multi-pass membrane protein</topology>
    </subcellularLocation>
</comment>
<evidence type="ECO:0000256" key="4">
    <source>
        <dbReference type="ARBA" id="ARBA00023136"/>
    </source>
</evidence>
<proteinExistence type="predicted"/>
<dbReference type="HOGENOM" id="CLU_040144_0_0_0"/>
<keyword evidence="2 5" id="KW-0812">Transmembrane</keyword>
<dbReference type="PANTHER" id="PTHR37422">
    <property type="entry name" value="TEICHURONIC ACID BIOSYNTHESIS PROTEIN TUAE"/>
    <property type="match status" value="1"/>
</dbReference>
<accession>K9ZZZ1</accession>
<dbReference type="AlphaFoldDB" id="K9ZZZ1"/>
<evidence type="ECO:0000259" key="6">
    <source>
        <dbReference type="Pfam" id="PF04932"/>
    </source>
</evidence>
<evidence type="ECO:0000313" key="8">
    <source>
        <dbReference type="Proteomes" id="UP000010467"/>
    </source>
</evidence>
<evidence type="ECO:0000256" key="1">
    <source>
        <dbReference type="ARBA" id="ARBA00004141"/>
    </source>
</evidence>
<dbReference type="KEGG" id="dpd:Deipe_0934"/>
<feature type="transmembrane region" description="Helical" evidence="5">
    <location>
        <begin position="12"/>
        <end position="32"/>
    </location>
</feature>
<gene>
    <name evidence="7" type="ordered locus">Deipe_0934</name>
</gene>
<dbReference type="GO" id="GO:0016874">
    <property type="term" value="F:ligase activity"/>
    <property type="evidence" value="ECO:0007669"/>
    <property type="project" value="UniProtKB-KW"/>
</dbReference>
<dbReference type="GO" id="GO:0016020">
    <property type="term" value="C:membrane"/>
    <property type="evidence" value="ECO:0007669"/>
    <property type="project" value="UniProtKB-SubCell"/>
</dbReference>
<keyword evidence="3 5" id="KW-1133">Transmembrane helix</keyword>
<dbReference type="Pfam" id="PF04932">
    <property type="entry name" value="Wzy_C"/>
    <property type="match status" value="1"/>
</dbReference>
<evidence type="ECO:0000256" key="5">
    <source>
        <dbReference type="SAM" id="Phobius"/>
    </source>
</evidence>
<evidence type="ECO:0000256" key="3">
    <source>
        <dbReference type="ARBA" id="ARBA00022989"/>
    </source>
</evidence>
<dbReference type="eggNOG" id="COG3307">
    <property type="taxonomic scope" value="Bacteria"/>
</dbReference>
<feature type="transmembrane region" description="Helical" evidence="5">
    <location>
        <begin position="38"/>
        <end position="57"/>
    </location>
</feature>
<keyword evidence="7" id="KW-0436">Ligase</keyword>
<dbReference type="PATRIC" id="fig|937777.3.peg.941"/>
<dbReference type="InterPro" id="IPR007016">
    <property type="entry name" value="O-antigen_ligase-rel_domated"/>
</dbReference>
<feature type="transmembrane region" description="Helical" evidence="5">
    <location>
        <begin position="329"/>
        <end position="346"/>
    </location>
</feature>
<feature type="domain" description="O-antigen ligase-related" evidence="6">
    <location>
        <begin position="132"/>
        <end position="286"/>
    </location>
</feature>
<keyword evidence="4 5" id="KW-0472">Membrane</keyword>
<dbReference type="STRING" id="937777.Deipe_0934"/>
<organism evidence="7 8">
    <name type="scientific">Deinococcus peraridilitoris (strain DSM 19664 / LMG 22246 / CIP 109416 / KR-200)</name>
    <dbReference type="NCBI Taxonomy" id="937777"/>
    <lineage>
        <taxon>Bacteria</taxon>
        <taxon>Thermotogati</taxon>
        <taxon>Deinococcota</taxon>
        <taxon>Deinococci</taxon>
        <taxon>Deinococcales</taxon>
        <taxon>Deinococcaceae</taxon>
        <taxon>Deinococcus</taxon>
    </lineage>
</organism>
<keyword evidence="8" id="KW-1185">Reference proteome</keyword>
<dbReference type="InterPro" id="IPR051533">
    <property type="entry name" value="WaaL-like"/>
</dbReference>
<feature type="transmembrane region" description="Helical" evidence="5">
    <location>
        <begin position="99"/>
        <end position="119"/>
    </location>
</feature>
<dbReference type="PROSITE" id="PS51257">
    <property type="entry name" value="PROKAR_LIPOPROTEIN"/>
    <property type="match status" value="1"/>
</dbReference>
<name>K9ZZZ1_DEIPD</name>
<dbReference type="EMBL" id="CP003382">
    <property type="protein sequence ID" value="AFZ66502.1"/>
    <property type="molecule type" value="Genomic_DNA"/>
</dbReference>
<feature type="transmembrane region" description="Helical" evidence="5">
    <location>
        <begin position="131"/>
        <end position="159"/>
    </location>
</feature>
<dbReference type="Proteomes" id="UP000010467">
    <property type="component" value="Chromosome"/>
</dbReference>
<sequence length="365" mass="39039">MVGLLRELSLSVRWMLGGFVATQIIAACLTPSPLLSLLLAAARSLLVLSMIAAGIYLRESRRLRPLVWGHLVVFATAWIFTLATAGTSLGPAGRLSHPLYYFVSLGLVATVSLWIIVSWKGASPWWRFPAGALALATLAATGSRGPILALIVGALAAVLAGNLRFLRSFGLVILLGVVALGVIPNLRTNVQIDRVVTDTGLSGRERVWEGALKAFRASPIGGQGPYQIGPYLGFLYSDRCQLNPALENAGVRCPDWLARFRGAWLIAHNVILHSLAETGVVGTLGLLTLLALGAVATWQSRDGLLLAIYWGFMAMNMVDVVTAIPSPHFAELFWVVIGMAFVQAGWTRTPERQATALNEASPPAA</sequence>
<reference evidence="8" key="1">
    <citation type="submission" date="2012-03" db="EMBL/GenBank/DDBJ databases">
        <title>Complete sequence of chromosome of Deinococcus peraridilitoris DSM 19664.</title>
        <authorList>
            <person name="Lucas S."/>
            <person name="Copeland A."/>
            <person name="Lapidus A."/>
            <person name="Glavina del Rio T."/>
            <person name="Dalin E."/>
            <person name="Tice H."/>
            <person name="Bruce D."/>
            <person name="Goodwin L."/>
            <person name="Pitluck S."/>
            <person name="Peters L."/>
            <person name="Mikhailova N."/>
            <person name="Lu M."/>
            <person name="Kyrpides N."/>
            <person name="Mavromatis K."/>
            <person name="Ivanova N."/>
            <person name="Brettin T."/>
            <person name="Detter J.C."/>
            <person name="Han C."/>
            <person name="Larimer F."/>
            <person name="Land M."/>
            <person name="Hauser L."/>
            <person name="Markowitz V."/>
            <person name="Cheng J.-F."/>
            <person name="Hugenholtz P."/>
            <person name="Woyke T."/>
            <person name="Wu D."/>
            <person name="Pukall R."/>
            <person name="Steenblock K."/>
            <person name="Brambilla E."/>
            <person name="Klenk H.-P."/>
            <person name="Eisen J.A."/>
        </authorList>
    </citation>
    <scope>NUCLEOTIDE SEQUENCE [LARGE SCALE GENOMIC DNA]</scope>
    <source>
        <strain evidence="8">DSM 19664 / LMG 22246 / CIP 109416 / KR-200</strain>
    </source>
</reference>